<evidence type="ECO:0000256" key="3">
    <source>
        <dbReference type="ARBA" id="ARBA00022741"/>
    </source>
</evidence>
<dbReference type="GO" id="GO:0006281">
    <property type="term" value="P:DNA repair"/>
    <property type="evidence" value="ECO:0007669"/>
    <property type="project" value="UniProtKB-KW"/>
</dbReference>
<dbReference type="GO" id="GO:0051539">
    <property type="term" value="F:4 iron, 4 sulfur cluster binding"/>
    <property type="evidence" value="ECO:0007669"/>
    <property type="project" value="UniProtKB-KW"/>
</dbReference>
<keyword evidence="4" id="KW-0227">DNA damage</keyword>
<keyword evidence="6 15" id="KW-0347">Helicase</keyword>
<evidence type="ECO:0000256" key="5">
    <source>
        <dbReference type="ARBA" id="ARBA00022801"/>
    </source>
</evidence>
<dbReference type="Gene3D" id="1.10.30.20">
    <property type="entry name" value="Bacterial XPD DNA helicase, FeS cluster domain"/>
    <property type="match status" value="1"/>
</dbReference>
<dbReference type="GO" id="GO:0003678">
    <property type="term" value="F:DNA helicase activity"/>
    <property type="evidence" value="ECO:0007669"/>
    <property type="project" value="InterPro"/>
</dbReference>
<dbReference type="Gene3D" id="1.10.275.40">
    <property type="match status" value="1"/>
</dbReference>
<organism evidence="15 16">
    <name type="scientific">Holtiella tumoricola</name>
    <dbReference type="NCBI Taxonomy" id="3018743"/>
    <lineage>
        <taxon>Bacteria</taxon>
        <taxon>Bacillati</taxon>
        <taxon>Bacillota</taxon>
        <taxon>Clostridia</taxon>
        <taxon>Lachnospirales</taxon>
        <taxon>Cellulosilyticaceae</taxon>
        <taxon>Holtiella</taxon>
    </lineage>
</organism>
<dbReference type="Pfam" id="PF06733">
    <property type="entry name" value="DEAD_2"/>
    <property type="match status" value="1"/>
</dbReference>
<dbReference type="SUPFAM" id="SSF52540">
    <property type="entry name" value="P-loop containing nucleoside triphosphate hydrolases"/>
    <property type="match status" value="2"/>
</dbReference>
<evidence type="ECO:0000313" key="15">
    <source>
        <dbReference type="EMBL" id="MDA3733312.1"/>
    </source>
</evidence>
<dbReference type="PROSITE" id="PS51193">
    <property type="entry name" value="HELICASE_ATP_BIND_2"/>
    <property type="match status" value="1"/>
</dbReference>
<keyword evidence="12" id="KW-0413">Isomerase</keyword>
<dbReference type="PANTHER" id="PTHR11472:SF34">
    <property type="entry name" value="REGULATOR OF TELOMERE ELONGATION HELICASE 1"/>
    <property type="match status" value="1"/>
</dbReference>
<dbReference type="InterPro" id="IPR006554">
    <property type="entry name" value="Helicase-like_DEXD_c2"/>
</dbReference>
<evidence type="ECO:0000313" key="16">
    <source>
        <dbReference type="Proteomes" id="UP001169242"/>
    </source>
</evidence>
<dbReference type="AlphaFoldDB" id="A0AA42DQD4"/>
<keyword evidence="5" id="KW-0378">Hydrolase</keyword>
<dbReference type="InterPro" id="IPR011604">
    <property type="entry name" value="PDDEXK-like_dom_sf"/>
</dbReference>
<dbReference type="EMBL" id="JAQIFT010000061">
    <property type="protein sequence ID" value="MDA3733312.1"/>
    <property type="molecule type" value="Genomic_DNA"/>
</dbReference>
<sequence length="862" mass="100118">MRITDGLVNISVRELVEFVMRSGSIFASFVSRARAVEGTKAHKKIQNAMDANYEKEVKLVHEYVAQDITFVVEGRADGIIRDLIAVTIDEIKSTRTSLEVIDEDYNPLHWAQAKCYAYFYAAQNHLKDMNVRLTYYNLDTKETKHLLKVYQFDELECFFKEIIEKYAIWIRFYMDWSKERTSYLKALTFPFEGYRIGQRELAVNVYKSITNESNLYVNAPTGIGKTISTLFPALKAMGEGHVGKIFYLTAKTITRTVAEKSIQMIYDKGTRVKAITLTAKDKICFLDERSCHPDFCHYAEGHFDRVDEAVYDAITHTDLFTRDVIEDYAKKYNVCPFELSLDLAIYADVVICDYNYIFDPTVALKRFLDQRDFVILVDEAHNLVDRAREMYSESLSKRQFLSVKKSVSKQYPTISKELGKLNEYLLSIRKDYIDLTGSMISKEAPTRFNRMVRQFINECDKKLQKGAMHKLPQDLLELYFRAYNFNKIYEFFDERYITYADQVDGDIIFKLFCMDPSYLIGNMVSACKSVIFFSATLMPIDYYKYMLSGEGERAITLPSPFDQTKSLKLMATDVSTRYQHREGSYKKICEYIIKVSQAKVGNYMVFFPSYKYMKDVYAYYMEYYGETNLDVGQEVSCKSSMEQGEQEVLSESSMQQVGQENSSTTSIQLVEEEIPYMISRREVKQEGIERVQGQQWHKEDSPKIELIMQDTNMDEEAREAFLAQFEKNPTKTKIGFCVLGGIFSEGIDLTEDRLIGVVIVSVGLPQIGLEKDLIKYHFEDQEKEGYHYAYTYPGMNKVLQAIGRLIRTEKDKGVILLIDDRFNTPLYSSLMPAEYSDRKCTQLRYVTEQVEGFWDEQENTLR</sequence>
<keyword evidence="16" id="KW-1185">Reference proteome</keyword>
<accession>A0AA42DQD4</accession>
<proteinExistence type="inferred from homology"/>
<keyword evidence="7" id="KW-0067">ATP-binding</keyword>
<dbReference type="SMART" id="SM00491">
    <property type="entry name" value="HELICc2"/>
    <property type="match status" value="1"/>
</dbReference>
<evidence type="ECO:0000256" key="12">
    <source>
        <dbReference type="ARBA" id="ARBA00023235"/>
    </source>
</evidence>
<dbReference type="Pfam" id="PF13307">
    <property type="entry name" value="Helicase_C_2"/>
    <property type="match status" value="1"/>
</dbReference>
<dbReference type="Gene3D" id="3.40.50.300">
    <property type="entry name" value="P-loop containing nucleotide triphosphate hydrolases"/>
    <property type="match status" value="2"/>
</dbReference>
<evidence type="ECO:0000256" key="8">
    <source>
        <dbReference type="ARBA" id="ARBA00023004"/>
    </source>
</evidence>
<evidence type="ECO:0000256" key="13">
    <source>
        <dbReference type="ARBA" id="ARBA00038058"/>
    </source>
</evidence>
<evidence type="ECO:0000256" key="4">
    <source>
        <dbReference type="ARBA" id="ARBA00022763"/>
    </source>
</evidence>
<dbReference type="InterPro" id="IPR027417">
    <property type="entry name" value="P-loop_NTPase"/>
</dbReference>
<name>A0AA42DQD4_9FIRM</name>
<dbReference type="InterPro" id="IPR042493">
    <property type="entry name" value="XPD_DNA_FeS"/>
</dbReference>
<dbReference type="GO" id="GO:0005524">
    <property type="term" value="F:ATP binding"/>
    <property type="evidence" value="ECO:0007669"/>
    <property type="project" value="UniProtKB-KW"/>
</dbReference>
<gene>
    <name evidence="15" type="ORF">PBV87_17675</name>
</gene>
<dbReference type="InterPro" id="IPR010614">
    <property type="entry name" value="RAD3-like_helicase_DEAD"/>
</dbReference>
<evidence type="ECO:0000256" key="10">
    <source>
        <dbReference type="ARBA" id="ARBA00023125"/>
    </source>
</evidence>
<keyword evidence="3" id="KW-0547">Nucleotide-binding</keyword>
<dbReference type="InterPro" id="IPR006555">
    <property type="entry name" value="ATP-dep_Helicase_C"/>
</dbReference>
<dbReference type="PANTHER" id="PTHR11472">
    <property type="entry name" value="DNA REPAIR DEAD HELICASE RAD3/XP-D SUBFAMILY MEMBER"/>
    <property type="match status" value="1"/>
</dbReference>
<evidence type="ECO:0000256" key="11">
    <source>
        <dbReference type="ARBA" id="ARBA00023204"/>
    </source>
</evidence>
<dbReference type="Proteomes" id="UP001169242">
    <property type="component" value="Unassembled WGS sequence"/>
</dbReference>
<protein>
    <submittedName>
        <fullName evidence="15">ATP-dependent DNA helicase</fullName>
    </submittedName>
</protein>
<dbReference type="SMART" id="SM00488">
    <property type="entry name" value="DEXDc2"/>
    <property type="match status" value="1"/>
</dbReference>
<evidence type="ECO:0000256" key="9">
    <source>
        <dbReference type="ARBA" id="ARBA00023014"/>
    </source>
</evidence>
<dbReference type="InterPro" id="IPR014013">
    <property type="entry name" value="Helic_SF1/SF2_ATP-bd_DinG/Rad3"/>
</dbReference>
<evidence type="ECO:0000259" key="14">
    <source>
        <dbReference type="PROSITE" id="PS51193"/>
    </source>
</evidence>
<dbReference type="GO" id="GO:0016818">
    <property type="term" value="F:hydrolase activity, acting on acid anhydrides, in phosphorus-containing anhydrides"/>
    <property type="evidence" value="ECO:0007669"/>
    <property type="project" value="InterPro"/>
</dbReference>
<dbReference type="RefSeq" id="WP_271013178.1">
    <property type="nucleotide sequence ID" value="NZ_JAQIFT010000061.1"/>
</dbReference>
<keyword evidence="11" id="KW-0234">DNA repair</keyword>
<keyword evidence="1" id="KW-0004">4Fe-4S</keyword>
<evidence type="ECO:0000256" key="6">
    <source>
        <dbReference type="ARBA" id="ARBA00022806"/>
    </source>
</evidence>
<dbReference type="GO" id="GO:0046872">
    <property type="term" value="F:metal ion binding"/>
    <property type="evidence" value="ECO:0007669"/>
    <property type="project" value="UniProtKB-KW"/>
</dbReference>
<dbReference type="Gene3D" id="3.90.320.10">
    <property type="match status" value="1"/>
</dbReference>
<dbReference type="GO" id="GO:0003677">
    <property type="term" value="F:DNA binding"/>
    <property type="evidence" value="ECO:0007669"/>
    <property type="project" value="UniProtKB-KW"/>
</dbReference>
<dbReference type="InterPro" id="IPR045028">
    <property type="entry name" value="DinG/Rad3-like"/>
</dbReference>
<reference evidence="15" key="1">
    <citation type="journal article" date="2023" name="Int. J. Syst. Evol. Microbiol.">
        <title>&lt;i&gt;Holtiella tumoricola&lt;/i&gt; gen. nov. sp. nov., isolated from a human clinical sample.</title>
        <authorList>
            <person name="Allen-Vercoe E."/>
            <person name="Daigneault M.C."/>
            <person name="Vancuren S.J."/>
            <person name="Cochrane K."/>
            <person name="O'Neal L.L."/>
            <person name="Sankaranarayanan K."/>
            <person name="Lawson P.A."/>
        </authorList>
    </citation>
    <scope>NUCLEOTIDE SEQUENCE</scope>
    <source>
        <strain evidence="15">CC70A</strain>
    </source>
</reference>
<feature type="domain" description="Helicase ATP-binding" evidence="14">
    <location>
        <begin position="183"/>
        <end position="425"/>
    </location>
</feature>
<keyword evidence="9" id="KW-0411">Iron-sulfur</keyword>
<keyword evidence="10" id="KW-0238">DNA-binding</keyword>
<evidence type="ECO:0000256" key="2">
    <source>
        <dbReference type="ARBA" id="ARBA00022723"/>
    </source>
</evidence>
<evidence type="ECO:0000256" key="7">
    <source>
        <dbReference type="ARBA" id="ARBA00022840"/>
    </source>
</evidence>
<comment type="caution">
    <text evidence="15">The sequence shown here is derived from an EMBL/GenBank/DDBJ whole genome shotgun (WGS) entry which is preliminary data.</text>
</comment>
<evidence type="ECO:0000256" key="1">
    <source>
        <dbReference type="ARBA" id="ARBA00022485"/>
    </source>
</evidence>
<keyword evidence="2" id="KW-0479">Metal-binding</keyword>
<comment type="similarity">
    <text evidence="13">Belongs to the helicase family. DinG subfamily.</text>
</comment>
<keyword evidence="8" id="KW-0408">Iron</keyword>